<comment type="caution">
    <text evidence="2">The sequence shown here is derived from an EMBL/GenBank/DDBJ whole genome shotgun (WGS) entry which is preliminary data.</text>
</comment>
<evidence type="ECO:0000259" key="1">
    <source>
        <dbReference type="Pfam" id="PF08241"/>
    </source>
</evidence>
<dbReference type="InterPro" id="IPR029063">
    <property type="entry name" value="SAM-dependent_MTases_sf"/>
</dbReference>
<dbReference type="GO" id="GO:0008757">
    <property type="term" value="F:S-adenosylmethionine-dependent methyltransferase activity"/>
    <property type="evidence" value="ECO:0007669"/>
    <property type="project" value="InterPro"/>
</dbReference>
<feature type="domain" description="Methyltransferase type 11" evidence="1">
    <location>
        <begin position="68"/>
        <end position="162"/>
    </location>
</feature>
<dbReference type="Gene3D" id="3.40.50.150">
    <property type="entry name" value="Vaccinia Virus protein VP39"/>
    <property type="match status" value="1"/>
</dbReference>
<protein>
    <recommendedName>
        <fullName evidence="1">Methyltransferase type 11 domain-containing protein</fullName>
    </recommendedName>
</protein>
<dbReference type="Pfam" id="PF08241">
    <property type="entry name" value="Methyltransf_11"/>
    <property type="match status" value="1"/>
</dbReference>
<dbReference type="AlphaFoldDB" id="A0A1F5MHY4"/>
<dbReference type="SUPFAM" id="SSF53335">
    <property type="entry name" value="S-adenosyl-L-methionine-dependent methyltransferases"/>
    <property type="match status" value="1"/>
</dbReference>
<dbReference type="EMBL" id="MFDT01000012">
    <property type="protein sequence ID" value="OGE64991.1"/>
    <property type="molecule type" value="Genomic_DNA"/>
</dbReference>
<organism evidence="2 3">
    <name type="scientific">Candidatus Daviesbacteria bacterium RIFCSPLOWO2_02_FULL_36_7</name>
    <dbReference type="NCBI Taxonomy" id="1797792"/>
    <lineage>
        <taxon>Bacteria</taxon>
        <taxon>Candidatus Daviesiibacteriota</taxon>
    </lineage>
</organism>
<evidence type="ECO:0000313" key="2">
    <source>
        <dbReference type="EMBL" id="OGE64991.1"/>
    </source>
</evidence>
<accession>A0A1F5MHY4</accession>
<sequence>MGGFLLGKNMSITIDRKGTEYNALQAITDTYSDYYVDFNMHSSEASQASLKNRAAPAIRSMKDTDILLDIGSGRQGLEKKCIQAYGKPKGRFVTLDIARIPKSKLLLRGNSRVEHVRANGNILPFRDESISIVVSNEALDFMKPDSLHEIFRVTKPGGRIFVNLCFSYMDPPTYEPDRQEEERRLTRIRNRESQRRSLYADPEQLDPADVASNFWQDYLQHESLLISDPTEIAPMFSSAGFSIGRAKKAKGQGDNAWWEVDAYKCN</sequence>
<reference evidence="2 3" key="1">
    <citation type="journal article" date="2016" name="Nat. Commun.">
        <title>Thousands of microbial genomes shed light on interconnected biogeochemical processes in an aquifer system.</title>
        <authorList>
            <person name="Anantharaman K."/>
            <person name="Brown C.T."/>
            <person name="Hug L.A."/>
            <person name="Sharon I."/>
            <person name="Castelle C.J."/>
            <person name="Probst A.J."/>
            <person name="Thomas B.C."/>
            <person name="Singh A."/>
            <person name="Wilkins M.J."/>
            <person name="Karaoz U."/>
            <person name="Brodie E.L."/>
            <person name="Williams K.H."/>
            <person name="Hubbard S.S."/>
            <person name="Banfield J.F."/>
        </authorList>
    </citation>
    <scope>NUCLEOTIDE SEQUENCE [LARGE SCALE GENOMIC DNA]</scope>
</reference>
<dbReference type="CDD" id="cd02440">
    <property type="entry name" value="AdoMet_MTases"/>
    <property type="match status" value="1"/>
</dbReference>
<dbReference type="Proteomes" id="UP000178859">
    <property type="component" value="Unassembled WGS sequence"/>
</dbReference>
<evidence type="ECO:0000313" key="3">
    <source>
        <dbReference type="Proteomes" id="UP000178859"/>
    </source>
</evidence>
<gene>
    <name evidence="2" type="ORF">A3I48_01060</name>
</gene>
<dbReference type="InterPro" id="IPR013216">
    <property type="entry name" value="Methyltransf_11"/>
</dbReference>
<proteinExistence type="predicted"/>
<name>A0A1F5MHY4_9BACT</name>